<dbReference type="EMBL" id="BOMH01000060">
    <property type="protein sequence ID" value="GID69364.1"/>
    <property type="molecule type" value="Genomic_DNA"/>
</dbReference>
<dbReference type="InterPro" id="IPR005624">
    <property type="entry name" value="PduO/GlcC-like"/>
</dbReference>
<keyword evidence="2" id="KW-1185">Reference proteome</keyword>
<dbReference type="PANTHER" id="PTHR34309">
    <property type="entry name" value="SLR1406 PROTEIN"/>
    <property type="match status" value="1"/>
</dbReference>
<organism evidence="1 2">
    <name type="scientific">Actinoplanes cyaneus</name>
    <dbReference type="NCBI Taxonomy" id="52696"/>
    <lineage>
        <taxon>Bacteria</taxon>
        <taxon>Bacillati</taxon>
        <taxon>Actinomycetota</taxon>
        <taxon>Actinomycetes</taxon>
        <taxon>Micromonosporales</taxon>
        <taxon>Micromonosporaceae</taxon>
        <taxon>Actinoplanes</taxon>
    </lineage>
</organism>
<dbReference type="InterPro" id="IPR052517">
    <property type="entry name" value="GlcG_carb_metab_protein"/>
</dbReference>
<dbReference type="RefSeq" id="WP_203751667.1">
    <property type="nucleotide sequence ID" value="NZ_BAAAUC010000010.1"/>
</dbReference>
<proteinExistence type="predicted"/>
<protein>
    <recommendedName>
        <fullName evidence="3">Cobalamin adenosyltransferase</fullName>
    </recommendedName>
</protein>
<evidence type="ECO:0000313" key="1">
    <source>
        <dbReference type="EMBL" id="GID69364.1"/>
    </source>
</evidence>
<name>A0A919MB85_9ACTN</name>
<dbReference type="Pfam" id="PF03928">
    <property type="entry name" value="HbpS-like"/>
    <property type="match status" value="1"/>
</dbReference>
<evidence type="ECO:0008006" key="3">
    <source>
        <dbReference type="Google" id="ProtNLM"/>
    </source>
</evidence>
<accession>A0A919MB85</accession>
<sequence length="148" mass="14881">MSPFRTVPALTAHAARAVLDAALAAAEHSGIPSSIAVVDAGGHLTAFARMDGAPVITVQVATDKAYTAAGFGLPTAAWHEMLERDAPLALGVPAQIERIVTFGGGLPITAGQQTVGGIGVSGGHWSDDVRIASAGLAAITDSAMSQNR</sequence>
<dbReference type="Gene3D" id="3.30.450.150">
    <property type="entry name" value="Haem-degrading domain"/>
    <property type="match status" value="1"/>
</dbReference>
<gene>
    <name evidence="1" type="ORF">Acy02nite_72450</name>
</gene>
<evidence type="ECO:0000313" key="2">
    <source>
        <dbReference type="Proteomes" id="UP000619479"/>
    </source>
</evidence>
<comment type="caution">
    <text evidence="1">The sequence shown here is derived from an EMBL/GenBank/DDBJ whole genome shotgun (WGS) entry which is preliminary data.</text>
</comment>
<dbReference type="InterPro" id="IPR038084">
    <property type="entry name" value="PduO/GlcC-like_sf"/>
</dbReference>
<dbReference type="Proteomes" id="UP000619479">
    <property type="component" value="Unassembled WGS sequence"/>
</dbReference>
<dbReference type="SUPFAM" id="SSF143744">
    <property type="entry name" value="GlcG-like"/>
    <property type="match status" value="1"/>
</dbReference>
<reference evidence="1" key="1">
    <citation type="submission" date="2021-01" db="EMBL/GenBank/DDBJ databases">
        <title>Whole genome shotgun sequence of Actinoplanes cyaneus NBRC 14990.</title>
        <authorList>
            <person name="Komaki H."/>
            <person name="Tamura T."/>
        </authorList>
    </citation>
    <scope>NUCLEOTIDE SEQUENCE</scope>
    <source>
        <strain evidence="1">NBRC 14990</strain>
    </source>
</reference>
<dbReference type="PANTHER" id="PTHR34309:SF1">
    <property type="entry name" value="PROTEIN GLCG"/>
    <property type="match status" value="1"/>
</dbReference>
<dbReference type="AlphaFoldDB" id="A0A919MB85"/>